<feature type="domain" description="Glycosyltransferase 2-like" evidence="1">
    <location>
        <begin position="7"/>
        <end position="177"/>
    </location>
</feature>
<dbReference type="InterPro" id="IPR050834">
    <property type="entry name" value="Glycosyltransf_2"/>
</dbReference>
<accession>A0A9X7GQG6</accession>
<evidence type="ECO:0000313" key="3">
    <source>
        <dbReference type="Proteomes" id="UP000223834"/>
    </source>
</evidence>
<proteinExistence type="predicted"/>
<dbReference type="Gene3D" id="3.90.550.10">
    <property type="entry name" value="Spore Coat Polysaccharide Biosynthesis Protein SpsA, Chain A"/>
    <property type="match status" value="1"/>
</dbReference>
<dbReference type="PANTHER" id="PTHR43685:SF13">
    <property type="entry name" value="O ANTIGEN BIOSYNTHESIS RHAMNOSYLTRANSFERASE RFBN"/>
    <property type="match status" value="1"/>
</dbReference>
<dbReference type="InterPro" id="IPR029044">
    <property type="entry name" value="Nucleotide-diphossugar_trans"/>
</dbReference>
<dbReference type="PANTHER" id="PTHR43685">
    <property type="entry name" value="GLYCOSYLTRANSFERASE"/>
    <property type="match status" value="1"/>
</dbReference>
<organism evidence="2 3">
    <name type="scientific">Bacillus cereus</name>
    <dbReference type="NCBI Taxonomy" id="1396"/>
    <lineage>
        <taxon>Bacteria</taxon>
        <taxon>Bacillati</taxon>
        <taxon>Bacillota</taxon>
        <taxon>Bacilli</taxon>
        <taxon>Bacillales</taxon>
        <taxon>Bacillaceae</taxon>
        <taxon>Bacillus</taxon>
        <taxon>Bacillus cereus group</taxon>
    </lineage>
</organism>
<dbReference type="Proteomes" id="UP000223834">
    <property type="component" value="Unassembled WGS sequence"/>
</dbReference>
<dbReference type="Pfam" id="PF00535">
    <property type="entry name" value="Glycos_transf_2"/>
    <property type="match status" value="1"/>
</dbReference>
<comment type="caution">
    <text evidence="2">The sequence shown here is derived from an EMBL/GenBank/DDBJ whole genome shotgun (WGS) entry which is preliminary data.</text>
</comment>
<evidence type="ECO:0000313" key="2">
    <source>
        <dbReference type="EMBL" id="PGO77883.1"/>
    </source>
</evidence>
<dbReference type="GO" id="GO:0044010">
    <property type="term" value="P:single-species biofilm formation"/>
    <property type="evidence" value="ECO:0007669"/>
    <property type="project" value="TreeGrafter"/>
</dbReference>
<dbReference type="InterPro" id="IPR001173">
    <property type="entry name" value="Glyco_trans_2-like"/>
</dbReference>
<keyword evidence="2" id="KW-0808">Transferase</keyword>
<protein>
    <submittedName>
        <fullName evidence="2">Glycosyl transferase family 2</fullName>
    </submittedName>
</protein>
<dbReference type="EMBL" id="NUIQ01000085">
    <property type="protein sequence ID" value="PGO77883.1"/>
    <property type="molecule type" value="Genomic_DNA"/>
</dbReference>
<dbReference type="RefSeq" id="WP_098771020.1">
    <property type="nucleotide sequence ID" value="NZ_CP120958.1"/>
</dbReference>
<name>A0A9X7GQG6_BACCE</name>
<dbReference type="AlphaFoldDB" id="A0A9X7GQG6"/>
<sequence length="307" mass="35789">MQKKKVSVLIPLYNAEVFIRDLMRKLEIQSLPKDVSMEIITVDSSSSDNTVAILNKEFPKVKCTVIKNKDFDHGGTRNLLMKQSEGDYLLYMTQDAIPFDNYLIANLLAQFEDENVKIVTARQIPRDNVSPLEKFARNFNYPAESKVKTKESIDELGIKTFFNSNVCSMYHRTLFREPFKGFPEKIILNEDMILAYETIMSGYKVVYEAEAKVFHSHDYSLKQQFKRYFDIGMAFDETSYILENVSNEKEGLRMIKAQQGFLWRNKKFLYIPYSLCESVVKLLGYKVGKKHQMLGYRVKKKLSAYLK</sequence>
<dbReference type="SUPFAM" id="SSF53448">
    <property type="entry name" value="Nucleotide-diphospho-sugar transferases"/>
    <property type="match status" value="1"/>
</dbReference>
<reference evidence="2 3" key="1">
    <citation type="submission" date="2017-09" db="EMBL/GenBank/DDBJ databases">
        <title>Large-scale bioinformatics analysis of Bacillus genomes uncovers conserved roles of natural products in bacterial physiology.</title>
        <authorList>
            <consortium name="Agbiome Team Llc"/>
            <person name="Bleich R.M."/>
            <person name="Grubbs K.J."/>
            <person name="Santa Maria K.C."/>
            <person name="Allen S.E."/>
            <person name="Farag S."/>
            <person name="Shank E.A."/>
            <person name="Bowers A."/>
        </authorList>
    </citation>
    <scope>NUCLEOTIDE SEQUENCE [LARGE SCALE GENOMIC DNA]</scope>
    <source>
        <strain evidence="2 3">AFS049141</strain>
    </source>
</reference>
<dbReference type="GO" id="GO:0016740">
    <property type="term" value="F:transferase activity"/>
    <property type="evidence" value="ECO:0007669"/>
    <property type="project" value="UniProtKB-KW"/>
</dbReference>
<gene>
    <name evidence="2" type="ORF">CN980_10810</name>
</gene>
<evidence type="ECO:0000259" key="1">
    <source>
        <dbReference type="Pfam" id="PF00535"/>
    </source>
</evidence>